<keyword evidence="3" id="KW-1185">Reference proteome</keyword>
<dbReference type="Proteomes" id="UP000828390">
    <property type="component" value="Unassembled WGS sequence"/>
</dbReference>
<evidence type="ECO:0000313" key="2">
    <source>
        <dbReference type="EMBL" id="KAH3847708.1"/>
    </source>
</evidence>
<reference evidence="2" key="2">
    <citation type="submission" date="2020-11" db="EMBL/GenBank/DDBJ databases">
        <authorList>
            <person name="McCartney M.A."/>
            <person name="Auch B."/>
            <person name="Kono T."/>
            <person name="Mallez S."/>
            <person name="Becker A."/>
            <person name="Gohl D.M."/>
            <person name="Silverstein K.A.T."/>
            <person name="Koren S."/>
            <person name="Bechman K.B."/>
            <person name="Herman A."/>
            <person name="Abrahante J.E."/>
            <person name="Garbe J."/>
        </authorList>
    </citation>
    <scope>NUCLEOTIDE SEQUENCE</scope>
    <source>
        <strain evidence="2">Duluth1</strain>
        <tissue evidence="2">Whole animal</tissue>
    </source>
</reference>
<sequence length="69" mass="8034">MQMSESASVKHEQPSIIWGSSEIGITTKIRLFNSHREATTLLWSRNPENHCHHHKENKGLHQHQPQEDL</sequence>
<comment type="caution">
    <text evidence="2">The sequence shown here is derived from an EMBL/GenBank/DDBJ whole genome shotgun (WGS) entry which is preliminary data.</text>
</comment>
<dbReference type="EMBL" id="JAIWYP010000003">
    <property type="protein sequence ID" value="KAH3847708.1"/>
    <property type="molecule type" value="Genomic_DNA"/>
</dbReference>
<reference evidence="2" key="1">
    <citation type="journal article" date="2019" name="bioRxiv">
        <title>The Genome of the Zebra Mussel, Dreissena polymorpha: A Resource for Invasive Species Research.</title>
        <authorList>
            <person name="McCartney M.A."/>
            <person name="Auch B."/>
            <person name="Kono T."/>
            <person name="Mallez S."/>
            <person name="Zhang Y."/>
            <person name="Obille A."/>
            <person name="Becker A."/>
            <person name="Abrahante J.E."/>
            <person name="Garbe J."/>
            <person name="Badalamenti J.P."/>
            <person name="Herman A."/>
            <person name="Mangelson H."/>
            <person name="Liachko I."/>
            <person name="Sullivan S."/>
            <person name="Sone E.D."/>
            <person name="Koren S."/>
            <person name="Silverstein K.A.T."/>
            <person name="Beckman K.B."/>
            <person name="Gohl D.M."/>
        </authorList>
    </citation>
    <scope>NUCLEOTIDE SEQUENCE</scope>
    <source>
        <strain evidence="2">Duluth1</strain>
        <tissue evidence="2">Whole animal</tissue>
    </source>
</reference>
<protein>
    <submittedName>
        <fullName evidence="2">Uncharacterized protein</fullName>
    </submittedName>
</protein>
<proteinExistence type="predicted"/>
<accession>A0A9D4QYN3</accession>
<organism evidence="2 3">
    <name type="scientific">Dreissena polymorpha</name>
    <name type="common">Zebra mussel</name>
    <name type="synonym">Mytilus polymorpha</name>
    <dbReference type="NCBI Taxonomy" id="45954"/>
    <lineage>
        <taxon>Eukaryota</taxon>
        <taxon>Metazoa</taxon>
        <taxon>Spiralia</taxon>
        <taxon>Lophotrochozoa</taxon>
        <taxon>Mollusca</taxon>
        <taxon>Bivalvia</taxon>
        <taxon>Autobranchia</taxon>
        <taxon>Heteroconchia</taxon>
        <taxon>Euheterodonta</taxon>
        <taxon>Imparidentia</taxon>
        <taxon>Neoheterodontei</taxon>
        <taxon>Myida</taxon>
        <taxon>Dreissenoidea</taxon>
        <taxon>Dreissenidae</taxon>
        <taxon>Dreissena</taxon>
    </lineage>
</organism>
<gene>
    <name evidence="2" type="ORF">DPMN_090039</name>
</gene>
<dbReference type="AlphaFoldDB" id="A0A9D4QYN3"/>
<name>A0A9D4QYN3_DREPO</name>
<feature type="region of interest" description="Disordered" evidence="1">
    <location>
        <begin position="48"/>
        <end position="69"/>
    </location>
</feature>
<evidence type="ECO:0000256" key="1">
    <source>
        <dbReference type="SAM" id="MobiDB-lite"/>
    </source>
</evidence>
<evidence type="ECO:0000313" key="3">
    <source>
        <dbReference type="Proteomes" id="UP000828390"/>
    </source>
</evidence>